<feature type="repeat" description="ANK" evidence="10">
    <location>
        <begin position="1303"/>
        <end position="1326"/>
    </location>
</feature>
<feature type="repeat" description="ANK" evidence="10">
    <location>
        <begin position="1117"/>
        <end position="1149"/>
    </location>
</feature>
<dbReference type="InterPro" id="IPR011039">
    <property type="entry name" value="TFIIF_interaction"/>
</dbReference>
<feature type="region of interest" description="Disordered" evidence="11">
    <location>
        <begin position="1581"/>
        <end position="1632"/>
    </location>
</feature>
<evidence type="ECO:0000256" key="9">
    <source>
        <dbReference type="ARBA" id="ARBA00023242"/>
    </source>
</evidence>
<feature type="repeat" description="ANK" evidence="10">
    <location>
        <begin position="1237"/>
        <end position="1269"/>
    </location>
</feature>
<feature type="repeat" description="ANK" evidence="10">
    <location>
        <begin position="1270"/>
        <end position="1302"/>
    </location>
</feature>
<dbReference type="Pfam" id="PF02270">
    <property type="entry name" value="TFIIF_beta"/>
    <property type="match status" value="1"/>
</dbReference>
<dbReference type="SMART" id="SM00248">
    <property type="entry name" value="ANK"/>
    <property type="match status" value="4"/>
</dbReference>
<feature type="compositionally biased region" description="Low complexity" evidence="11">
    <location>
        <begin position="1483"/>
        <end position="1499"/>
    </location>
</feature>
<evidence type="ECO:0000256" key="11">
    <source>
        <dbReference type="SAM" id="MobiDB-lite"/>
    </source>
</evidence>
<feature type="domain" description="TFIIF beta subunit HTH" evidence="12">
    <location>
        <begin position="176"/>
        <end position="211"/>
    </location>
</feature>
<dbReference type="InterPro" id="IPR058056">
    <property type="entry name" value="WH_TANC1/2"/>
</dbReference>
<dbReference type="InterPro" id="IPR002110">
    <property type="entry name" value="Ankyrin_rpt"/>
</dbReference>
<feature type="compositionally biased region" description="Polar residues" evidence="11">
    <location>
        <begin position="1183"/>
        <end position="1195"/>
    </location>
</feature>
<accession>A0A2U9BBN0</accession>
<keyword evidence="8" id="KW-0804">Transcription</keyword>
<evidence type="ECO:0000256" key="5">
    <source>
        <dbReference type="ARBA" id="ARBA00023015"/>
    </source>
</evidence>
<feature type="compositionally biased region" description="Low complexity" evidence="11">
    <location>
        <begin position="315"/>
        <end position="330"/>
    </location>
</feature>
<protein>
    <submittedName>
        <fullName evidence="16">Uncharacterized protein</fullName>
    </submittedName>
</protein>
<dbReference type="Pfam" id="PF25520">
    <property type="entry name" value="AAA_lid_TANC1"/>
    <property type="match status" value="1"/>
</dbReference>
<dbReference type="Gene3D" id="1.10.10.10">
    <property type="entry name" value="Winged helix-like DNA-binding domain superfamily/Winged helix DNA-binding domain"/>
    <property type="match status" value="1"/>
</dbReference>
<feature type="compositionally biased region" description="Polar residues" evidence="11">
    <location>
        <begin position="270"/>
        <end position="283"/>
    </location>
</feature>
<dbReference type="SUPFAM" id="SSF52540">
    <property type="entry name" value="P-loop containing nucleoside triphosphate hydrolases"/>
    <property type="match status" value="1"/>
</dbReference>
<feature type="region of interest" description="Disordered" evidence="11">
    <location>
        <begin position="1396"/>
        <end position="1448"/>
    </location>
</feature>
<sequence length="1649" mass="176432">MSEKGEVDLTGAKQNTGVWLVKVPKYLSQQWAKASGRGEVGKLRICKKGNQGKAEVSFTLNEELTVLEGLESKTATVPREHPFTMQSVGGQMLAVFTENSSDRIALEGVVVQRAECRPAVSESYMRLKRLQIEESSKPTRLSQQLEKAVTSNYKPVANHAYNLEYDRKKKEEGKRARADKQQVLDMLFSAFEKHQFYNIKDLVDITKQPVVDMAPSQSCIRFPDLHVEPQLGSSLSTQELMTRLCFLLGEATPGTASSPMEDRREKKCDTSAQGGSPSSTLTRSTASPCSESPSSTLSTSAGGQPLPQPLPLPSPQCSSSTSPSGTLSSPVPSPAPGPAPGPFPGSSPGPPCQSPTSTLESKDSGITATITSSSENEERSASSDVLTKDDGPVGGAGAMGHVSEDRLTGPTRVNLTARPDEALPRTDITEPRTPPAPKRPLPQHHVHSTSSLAMPRPNSVAATSSTRLEDLSYLDNQRAAGHRGSVRKHSTAGRANDDSKGRLVAFRQADIMLKPLLFEVPGITAETPFVGRDWLFARLEEVLRKTSSCEGRGAVVVGNAGSGKTAIIWRLVTLSCHGVRTPQGGPGIPHSPSSSPKCEAPISINGGDKQGRAASKQPAESQPSLSAAAAGTGDGKAQRKETVRRLAAKVVAYHFCQADNTYTCLVPEFVHSVAALLARAPQLSPYRELLAQEPHLQNTLSLRSCVQDPIAAFRKGVLEPIASLRKERRLPEEDYIILVDSLNEAEFHKPDYGDTIATFITKIISKFPLWLKLVVTVRTGLVDITTPLPFSGISLDILPDSSDLGADLSDYVHQRVSGSSQVAANVTTPTGSAPDQLLLSKFSSHLSTRSNGSVLYLQLTLDLFHRGQLALKGGNYLVVPVSLSEVYLLMCRVSFPEKELFERILPVLNVALASLHPLTDEQMFRALNAGSVRGELEWKDFQQRLDSLAGFMVRRRDGTRMLCHPSFREWLVWRADGESTDFLCDPRSGHALLAFMFSRQEGKLNRQQTMELGHHILKAHIFKGLSKRTGVSSSVLQAMWVNCSTDSLSAALASLRNLYTPNIKVSRLLMLGGASVTWCTEVVGHAPILAVHAHLGHVEMVALLLEMWAPVDGTTDAGMTPLCLAAAAGHVDIVSLLCKKGAKVGHADKSGQCALVHAGLKGHAEIVDVLLGQDWGAEGPADAQQQSSGESATGKTQAAQRAVTAAASVGHAQVVKSLLDTKEEQLAVQMDAHDSLWGETVLSAAAGRGRMEVCAFLVERGAGLEIPNRRGMVPLLSAAKHGHAQIVELLLKQGADVNVSDKQGRTALMLAASEGHVSTVELLLSKEEYPQNQLFVDLPEPVPAVSRQTQAQGSRTHHHCHSLQAGSRVGGRPLSLCGPSSPLPGRHISTSLRPAPVLGIDISPGSANEHSGHSPAELYHPMSPSSSSPPGPLQMYQPRSSSFSRGSDRLSTHAAALDGLALALASGMEVRREGGGGAGTAGSRGSSSSQASSGNLSDGGRQQALDAPCPIKSSGSFKTKPELKPRPFMGVMDKAVRVQGQLTSGLGRQGQGGGGGVESFSMSVMEFQGLNNDFKRASFQEQLSGGQAAGQQHGREFGERLHQREARGSASSQLRFPDGRHRQASLTRDNPALHMAPIKPKRSFIESNV</sequence>
<keyword evidence="3" id="KW-0677">Repeat</keyword>
<comment type="subcellular location">
    <subcellularLocation>
        <location evidence="1">Nucleus</location>
    </subcellularLocation>
</comment>
<name>A0A2U9BBN0_SCOMX</name>
<reference evidence="16 17" key="1">
    <citation type="submission" date="2017-12" db="EMBL/GenBank/DDBJ databases">
        <title>Integrating genomic resources of turbot (Scophthalmus maximus) in depth evaluation of genetic and physical mapping variation across individuals.</title>
        <authorList>
            <person name="Martinez P."/>
        </authorList>
    </citation>
    <scope>NUCLEOTIDE SEQUENCE [LARGE SCALE GENOMIC DNA]</scope>
</reference>
<evidence type="ECO:0000256" key="6">
    <source>
        <dbReference type="ARBA" id="ARBA00023043"/>
    </source>
</evidence>
<evidence type="ECO:0000256" key="3">
    <source>
        <dbReference type="ARBA" id="ARBA00022737"/>
    </source>
</evidence>
<dbReference type="InterPro" id="IPR040450">
    <property type="entry name" value="TFIIF_beta_HTH"/>
</dbReference>
<feature type="region of interest" description="Disordered" evidence="11">
    <location>
        <begin position="252"/>
        <end position="465"/>
    </location>
</feature>
<feature type="compositionally biased region" description="Pro residues" evidence="11">
    <location>
        <begin position="331"/>
        <end position="353"/>
    </location>
</feature>
<dbReference type="InterPro" id="IPR040504">
    <property type="entry name" value="TFIIF_beta_N"/>
</dbReference>
<dbReference type="Pfam" id="PF12796">
    <property type="entry name" value="Ank_2"/>
    <property type="match status" value="2"/>
</dbReference>
<dbReference type="SUPFAM" id="SSF50916">
    <property type="entry name" value="Rap30/74 interaction domains"/>
    <property type="match status" value="1"/>
</dbReference>
<keyword evidence="6 10" id="KW-0040">ANK repeat</keyword>
<dbReference type="PANTHER" id="PTHR24166">
    <property type="entry name" value="ROLLING PEBBLES, ISOFORM B"/>
    <property type="match status" value="1"/>
</dbReference>
<dbReference type="Pfam" id="PF17683">
    <property type="entry name" value="TFIIF_beta_N"/>
    <property type="match status" value="1"/>
</dbReference>
<dbReference type="InterPro" id="IPR058018">
    <property type="entry name" value="AAA_lid_TANC1/2"/>
</dbReference>
<dbReference type="PRINTS" id="PR01415">
    <property type="entry name" value="ANKYRIN"/>
</dbReference>
<evidence type="ECO:0000256" key="8">
    <source>
        <dbReference type="ARBA" id="ARBA00023163"/>
    </source>
</evidence>
<evidence type="ECO:0000259" key="15">
    <source>
        <dbReference type="Pfam" id="PF25521"/>
    </source>
</evidence>
<dbReference type="InterPro" id="IPR036388">
    <property type="entry name" value="WH-like_DNA-bd_sf"/>
</dbReference>
<feature type="region of interest" description="Disordered" evidence="11">
    <location>
        <begin position="1471"/>
        <end position="1526"/>
    </location>
</feature>
<evidence type="ECO:0000313" key="16">
    <source>
        <dbReference type="EMBL" id="AWP01294.1"/>
    </source>
</evidence>
<evidence type="ECO:0000256" key="7">
    <source>
        <dbReference type="ARBA" id="ARBA00023125"/>
    </source>
</evidence>
<evidence type="ECO:0000313" key="17">
    <source>
        <dbReference type="Proteomes" id="UP000246464"/>
    </source>
</evidence>
<feature type="region of interest" description="Disordered" evidence="11">
    <location>
        <begin position="1178"/>
        <end position="1199"/>
    </location>
</feature>
<evidence type="ECO:0000256" key="4">
    <source>
        <dbReference type="ARBA" id="ARBA00022803"/>
    </source>
</evidence>
<gene>
    <name evidence="16" type="ORF">SMAX5B_012640</name>
</gene>
<organism evidence="16 17">
    <name type="scientific">Scophthalmus maximus</name>
    <name type="common">Turbot</name>
    <name type="synonym">Psetta maxima</name>
    <dbReference type="NCBI Taxonomy" id="52904"/>
    <lineage>
        <taxon>Eukaryota</taxon>
        <taxon>Metazoa</taxon>
        <taxon>Chordata</taxon>
        <taxon>Craniata</taxon>
        <taxon>Vertebrata</taxon>
        <taxon>Euteleostomi</taxon>
        <taxon>Actinopterygii</taxon>
        <taxon>Neopterygii</taxon>
        <taxon>Teleostei</taxon>
        <taxon>Neoteleostei</taxon>
        <taxon>Acanthomorphata</taxon>
        <taxon>Carangaria</taxon>
        <taxon>Pleuronectiformes</taxon>
        <taxon>Pleuronectoidei</taxon>
        <taxon>Scophthalmidae</taxon>
        <taxon>Scophthalmus</taxon>
    </lineage>
</organism>
<dbReference type="Pfam" id="PF00023">
    <property type="entry name" value="Ank"/>
    <property type="match status" value="1"/>
</dbReference>
<dbReference type="InterPro" id="IPR036390">
    <property type="entry name" value="WH_DNA-bd_sf"/>
</dbReference>
<feature type="domain" description="TANC1/2-like AAA+ ATPase lid" evidence="14">
    <location>
        <begin position="798"/>
        <end position="891"/>
    </location>
</feature>
<proteinExistence type="predicted"/>
<dbReference type="Gene3D" id="1.25.40.20">
    <property type="entry name" value="Ankyrin repeat-containing domain"/>
    <property type="match status" value="2"/>
</dbReference>
<keyword evidence="2" id="KW-0597">Phosphoprotein</keyword>
<dbReference type="PROSITE" id="PS50297">
    <property type="entry name" value="ANK_REP_REGION"/>
    <property type="match status" value="3"/>
</dbReference>
<keyword evidence="7" id="KW-0238">DNA-binding</keyword>
<evidence type="ECO:0000256" key="2">
    <source>
        <dbReference type="ARBA" id="ARBA00022553"/>
    </source>
</evidence>
<dbReference type="InterPro" id="IPR036770">
    <property type="entry name" value="Ankyrin_rpt-contain_sf"/>
</dbReference>
<evidence type="ECO:0000259" key="12">
    <source>
        <dbReference type="Pfam" id="PF02270"/>
    </source>
</evidence>
<dbReference type="STRING" id="52904.ENSSMAP00000019648"/>
<keyword evidence="5" id="KW-0805">Transcription regulation</keyword>
<dbReference type="GO" id="GO:0003677">
    <property type="term" value="F:DNA binding"/>
    <property type="evidence" value="ECO:0007669"/>
    <property type="project" value="UniProtKB-KW"/>
</dbReference>
<feature type="compositionally biased region" description="Basic and acidic residues" evidence="11">
    <location>
        <begin position="1593"/>
        <end position="1607"/>
    </location>
</feature>
<dbReference type="CDD" id="cd07980">
    <property type="entry name" value="TFIIF_beta"/>
    <property type="match status" value="1"/>
</dbReference>
<dbReference type="InterPro" id="IPR027417">
    <property type="entry name" value="P-loop_NTPase"/>
</dbReference>
<feature type="compositionally biased region" description="Basic and acidic residues" evidence="11">
    <location>
        <begin position="260"/>
        <end position="269"/>
    </location>
</feature>
<keyword evidence="17" id="KW-1185">Reference proteome</keyword>
<evidence type="ECO:0000256" key="1">
    <source>
        <dbReference type="ARBA" id="ARBA00004123"/>
    </source>
</evidence>
<dbReference type="Pfam" id="PF25521">
    <property type="entry name" value="WHD_TANC1"/>
    <property type="match status" value="1"/>
</dbReference>
<feature type="compositionally biased region" description="Basic and acidic residues" evidence="11">
    <location>
        <begin position="376"/>
        <end position="391"/>
    </location>
</feature>
<dbReference type="SUPFAM" id="SSF48403">
    <property type="entry name" value="Ankyrin repeat"/>
    <property type="match status" value="1"/>
</dbReference>
<evidence type="ECO:0000259" key="14">
    <source>
        <dbReference type="Pfam" id="PF25520"/>
    </source>
</evidence>
<evidence type="ECO:0000259" key="13">
    <source>
        <dbReference type="Pfam" id="PF17683"/>
    </source>
</evidence>
<dbReference type="EMBL" id="CP026247">
    <property type="protein sequence ID" value="AWP01294.1"/>
    <property type="molecule type" value="Genomic_DNA"/>
</dbReference>
<keyword evidence="9" id="KW-0539">Nucleus</keyword>
<feature type="domain" description="TFIIF beta subunit N-terminal" evidence="13">
    <location>
        <begin position="16"/>
        <end position="107"/>
    </location>
</feature>
<feature type="region of interest" description="Disordered" evidence="11">
    <location>
        <begin position="582"/>
        <end position="637"/>
    </location>
</feature>
<evidence type="ECO:0000256" key="10">
    <source>
        <dbReference type="PROSITE-ProRule" id="PRU00023"/>
    </source>
</evidence>
<dbReference type="SUPFAM" id="SSF46785">
    <property type="entry name" value="Winged helix' DNA-binding domain"/>
    <property type="match status" value="1"/>
</dbReference>
<feature type="domain" description="TANC1/2-like winged helix" evidence="15">
    <location>
        <begin position="895"/>
        <end position="1047"/>
    </location>
</feature>
<keyword evidence="4" id="KW-0802">TPR repeat</keyword>
<dbReference type="GO" id="GO:0006367">
    <property type="term" value="P:transcription initiation at RNA polymerase II promoter"/>
    <property type="evidence" value="ECO:0007669"/>
    <property type="project" value="InterPro"/>
</dbReference>
<dbReference type="PROSITE" id="PS50088">
    <property type="entry name" value="ANK_REPEAT"/>
    <property type="match status" value="4"/>
</dbReference>
<feature type="compositionally biased region" description="Basic and acidic residues" evidence="11">
    <location>
        <begin position="418"/>
        <end position="430"/>
    </location>
</feature>
<feature type="compositionally biased region" description="Low complexity" evidence="11">
    <location>
        <begin position="284"/>
        <end position="305"/>
    </location>
</feature>
<dbReference type="GO" id="GO:0005634">
    <property type="term" value="C:nucleus"/>
    <property type="evidence" value="ECO:0007669"/>
    <property type="project" value="UniProtKB-SubCell"/>
</dbReference>
<dbReference type="InterPro" id="IPR050889">
    <property type="entry name" value="Dendritic_Spine_Reg/Scaffold"/>
</dbReference>
<dbReference type="PANTHER" id="PTHR24166:SF23">
    <property type="entry name" value="PROTEIN TANC1"/>
    <property type="match status" value="1"/>
</dbReference>
<dbReference type="Proteomes" id="UP000246464">
    <property type="component" value="Chromosome 5"/>
</dbReference>